<evidence type="ECO:0000256" key="1">
    <source>
        <dbReference type="SAM" id="MobiDB-lite"/>
    </source>
</evidence>
<evidence type="ECO:0000313" key="2">
    <source>
        <dbReference type="EMBL" id="KAH3685023.1"/>
    </source>
</evidence>
<feature type="compositionally biased region" description="Low complexity" evidence="1">
    <location>
        <begin position="40"/>
        <end position="67"/>
    </location>
</feature>
<gene>
    <name evidence="2" type="ORF">WICPIJ_004003</name>
</gene>
<dbReference type="Proteomes" id="UP000774326">
    <property type="component" value="Unassembled WGS sequence"/>
</dbReference>
<evidence type="ECO:0000313" key="3">
    <source>
        <dbReference type="Proteomes" id="UP000774326"/>
    </source>
</evidence>
<dbReference type="AlphaFoldDB" id="A0A9P8TMG7"/>
<dbReference type="EMBL" id="JAEUBG010002198">
    <property type="protein sequence ID" value="KAH3685023.1"/>
    <property type="molecule type" value="Genomic_DNA"/>
</dbReference>
<keyword evidence="3" id="KW-1185">Reference proteome</keyword>
<name>A0A9P8TMG7_WICPI</name>
<feature type="compositionally biased region" description="Basic and acidic residues" evidence="1">
    <location>
        <begin position="15"/>
        <end position="39"/>
    </location>
</feature>
<organism evidence="2 3">
    <name type="scientific">Wickerhamomyces pijperi</name>
    <name type="common">Yeast</name>
    <name type="synonym">Pichia pijperi</name>
    <dbReference type="NCBI Taxonomy" id="599730"/>
    <lineage>
        <taxon>Eukaryota</taxon>
        <taxon>Fungi</taxon>
        <taxon>Dikarya</taxon>
        <taxon>Ascomycota</taxon>
        <taxon>Saccharomycotina</taxon>
        <taxon>Saccharomycetes</taxon>
        <taxon>Phaffomycetales</taxon>
        <taxon>Wickerhamomycetaceae</taxon>
        <taxon>Wickerhamomyces</taxon>
    </lineage>
</organism>
<feature type="region of interest" description="Disordered" evidence="1">
    <location>
        <begin position="1"/>
        <end position="78"/>
    </location>
</feature>
<sequence>MESGKTSIKKTTHTKLFDPKDRHSETDNGHDYDTHEKRNLTITDTTQNLTTNNTVHNTPTQNTNTTNEADKFDEPPAK</sequence>
<reference evidence="2" key="1">
    <citation type="journal article" date="2021" name="Open Biol.">
        <title>Shared evolutionary footprints suggest mitochondrial oxidative damage underlies multiple complex I losses in fungi.</title>
        <authorList>
            <person name="Schikora-Tamarit M.A."/>
            <person name="Marcet-Houben M."/>
            <person name="Nosek J."/>
            <person name="Gabaldon T."/>
        </authorList>
    </citation>
    <scope>NUCLEOTIDE SEQUENCE</scope>
    <source>
        <strain evidence="2">CBS2887</strain>
    </source>
</reference>
<feature type="compositionally biased region" description="Basic and acidic residues" evidence="1">
    <location>
        <begin position="68"/>
        <end position="78"/>
    </location>
</feature>
<reference evidence="2" key="2">
    <citation type="submission" date="2021-01" db="EMBL/GenBank/DDBJ databases">
        <authorList>
            <person name="Schikora-Tamarit M.A."/>
        </authorList>
    </citation>
    <scope>NUCLEOTIDE SEQUENCE</scope>
    <source>
        <strain evidence="2">CBS2887</strain>
    </source>
</reference>
<proteinExistence type="predicted"/>
<comment type="caution">
    <text evidence="2">The sequence shown here is derived from an EMBL/GenBank/DDBJ whole genome shotgun (WGS) entry which is preliminary data.</text>
</comment>
<protein>
    <submittedName>
        <fullName evidence="2">Uncharacterized protein</fullName>
    </submittedName>
</protein>
<accession>A0A9P8TMG7</accession>